<feature type="region of interest" description="Disordered" evidence="1">
    <location>
        <begin position="188"/>
        <end position="252"/>
    </location>
</feature>
<sequence>MDKLNLQQKARTARNRLAEAVSRGNGTGSLAVPPSTLAINDNASTTGVNEGFPGQSAARDFAVPERMPVPQPRIEPPTSLQSSVDAGKRVPVPPPRDARPPNKRGMSSPLTPQRARSNSAPHRSPVQQRGLPQQQNSPHSRPSPGFRQASIGIRRMPSSISLNQYAQATNPSSQRLSQPLDTLEEGRELGRTPSASSGSTLTQPEPSRLRKARSAIQTRVSFWNSPSAKEKEKSPEPFDSSAQNPADEGMNYTSDMVDVLDTLDPEIATLTSLTNLQNSLFVPNLPFFNRRPTYNLRRAPSETASIEEINRILGPAHAAQAESELQPPPRLQRTDTEGTTTTLATIDSQLSDSRYAVLPPGTSLEGWSRQDKAEVNDHVRHMLHSKRSKFKRSMRGFGQYVRRPLGFLVTLYATLITLFGLAWVLFLIGWINVGGRQIYVVHIIDSVLVALFAIVGDGLAPFRAIDTYHMIYIAHYHHYTWSRRKKDMLPALHDQNDLPSTNAPITGPRTIDPGDPEKQWEFTVLTPKQQQKLEHHQEKFCKSHSFYKPHETETHYAFPQRFLVAIVVLLDCHSLLQISLGATTWGIYYKHRHFAITTVILICSITCNATAGLLIWLGDKRTRKTDVLERMNRQELTDEAIKKVEKKKGRESESEGDELTKNERKGRLSLDIIRKKTQGSSSGKSGKSAEPQPTAQNPYP</sequence>
<accession>A0A6A5RMK5</accession>
<reference evidence="3" key="1">
    <citation type="journal article" date="2020" name="Stud. Mycol.">
        <title>101 Dothideomycetes genomes: a test case for predicting lifestyles and emergence of pathogens.</title>
        <authorList>
            <person name="Haridas S."/>
            <person name="Albert R."/>
            <person name="Binder M."/>
            <person name="Bloem J."/>
            <person name="Labutti K."/>
            <person name="Salamov A."/>
            <person name="Andreopoulos B."/>
            <person name="Baker S."/>
            <person name="Barry K."/>
            <person name="Bills G."/>
            <person name="Bluhm B."/>
            <person name="Cannon C."/>
            <person name="Castanera R."/>
            <person name="Culley D."/>
            <person name="Daum C."/>
            <person name="Ezra D."/>
            <person name="Gonzalez J."/>
            <person name="Henrissat B."/>
            <person name="Kuo A."/>
            <person name="Liang C."/>
            <person name="Lipzen A."/>
            <person name="Lutzoni F."/>
            <person name="Magnuson J."/>
            <person name="Mondo S."/>
            <person name="Nolan M."/>
            <person name="Ohm R."/>
            <person name="Pangilinan J."/>
            <person name="Park H.-J."/>
            <person name="Ramirez L."/>
            <person name="Alfaro M."/>
            <person name="Sun H."/>
            <person name="Tritt A."/>
            <person name="Yoshinaga Y."/>
            <person name="Zwiers L.-H."/>
            <person name="Turgeon B."/>
            <person name="Goodwin S."/>
            <person name="Spatafora J."/>
            <person name="Crous P."/>
            <person name="Grigoriev I."/>
        </authorList>
    </citation>
    <scope>NUCLEOTIDE SEQUENCE</scope>
    <source>
        <strain evidence="3">CBS 183.55</strain>
    </source>
</reference>
<keyword evidence="2" id="KW-1133">Transmembrane helix</keyword>
<proteinExistence type="predicted"/>
<evidence type="ECO:0000256" key="1">
    <source>
        <dbReference type="SAM" id="MobiDB-lite"/>
    </source>
</evidence>
<dbReference type="EMBL" id="ML978967">
    <property type="protein sequence ID" value="KAF1928889.1"/>
    <property type="molecule type" value="Genomic_DNA"/>
</dbReference>
<feature type="compositionally biased region" description="Polar residues" evidence="1">
    <location>
        <begin position="108"/>
        <end position="140"/>
    </location>
</feature>
<feature type="transmembrane region" description="Helical" evidence="2">
    <location>
        <begin position="437"/>
        <end position="460"/>
    </location>
</feature>
<name>A0A6A5RMK5_9PLEO</name>
<dbReference type="InterPro" id="IPR021369">
    <property type="entry name" value="DUF2985"/>
</dbReference>
<evidence type="ECO:0000313" key="3">
    <source>
        <dbReference type="EMBL" id="KAF1928889.1"/>
    </source>
</evidence>
<evidence type="ECO:0008006" key="5">
    <source>
        <dbReference type="Google" id="ProtNLM"/>
    </source>
</evidence>
<feature type="compositionally biased region" description="Polar residues" evidence="1">
    <location>
        <begin position="691"/>
        <end position="700"/>
    </location>
</feature>
<feature type="transmembrane region" description="Helical" evidence="2">
    <location>
        <begin position="594"/>
        <end position="617"/>
    </location>
</feature>
<dbReference type="AlphaFoldDB" id="A0A6A5RMK5"/>
<dbReference type="PANTHER" id="PTHR35872:SF2">
    <property type="entry name" value="INTEGRAL MEMBRANE PROTEIN (AFU_ORTHOLOGUE AFUA_5G07110)"/>
    <property type="match status" value="1"/>
</dbReference>
<dbReference type="Proteomes" id="UP000800082">
    <property type="component" value="Unassembled WGS sequence"/>
</dbReference>
<feature type="compositionally biased region" description="Low complexity" evidence="1">
    <location>
        <begin position="679"/>
        <end position="688"/>
    </location>
</feature>
<dbReference type="OrthoDB" id="3365211at2759"/>
<dbReference type="PANTHER" id="PTHR35872">
    <property type="entry name" value="INTEGRAL MEMBRANE PROTEIN (AFU_ORTHOLOGUE AFUA_5G07110)"/>
    <property type="match status" value="1"/>
</dbReference>
<feature type="transmembrane region" description="Helical" evidence="2">
    <location>
        <begin position="405"/>
        <end position="431"/>
    </location>
</feature>
<organism evidence="3 4">
    <name type="scientific">Didymella exigua CBS 183.55</name>
    <dbReference type="NCBI Taxonomy" id="1150837"/>
    <lineage>
        <taxon>Eukaryota</taxon>
        <taxon>Fungi</taxon>
        <taxon>Dikarya</taxon>
        <taxon>Ascomycota</taxon>
        <taxon>Pezizomycotina</taxon>
        <taxon>Dothideomycetes</taxon>
        <taxon>Pleosporomycetidae</taxon>
        <taxon>Pleosporales</taxon>
        <taxon>Pleosporineae</taxon>
        <taxon>Didymellaceae</taxon>
        <taxon>Didymella</taxon>
    </lineage>
</organism>
<keyword evidence="4" id="KW-1185">Reference proteome</keyword>
<protein>
    <recommendedName>
        <fullName evidence="5">Integral membrane protein</fullName>
    </recommendedName>
</protein>
<feature type="compositionally biased region" description="Polar residues" evidence="1">
    <location>
        <begin position="1"/>
        <end position="10"/>
    </location>
</feature>
<feature type="region of interest" description="Disordered" evidence="1">
    <location>
        <begin position="643"/>
        <end position="700"/>
    </location>
</feature>
<feature type="compositionally biased region" description="Polar residues" evidence="1">
    <location>
        <begin position="193"/>
        <end position="205"/>
    </location>
</feature>
<gene>
    <name evidence="3" type="ORF">M421DRAFT_92020</name>
</gene>
<evidence type="ECO:0000256" key="2">
    <source>
        <dbReference type="SAM" id="Phobius"/>
    </source>
</evidence>
<feature type="region of interest" description="Disordered" evidence="1">
    <location>
        <begin position="1"/>
        <end position="148"/>
    </location>
</feature>
<dbReference type="GeneID" id="54355662"/>
<feature type="compositionally biased region" description="Basic and acidic residues" evidence="1">
    <location>
        <begin position="643"/>
        <end position="674"/>
    </location>
</feature>
<dbReference type="Pfam" id="PF11204">
    <property type="entry name" value="DUF2985"/>
    <property type="match status" value="1"/>
</dbReference>
<keyword evidence="2" id="KW-0472">Membrane</keyword>
<evidence type="ECO:0000313" key="4">
    <source>
        <dbReference type="Proteomes" id="UP000800082"/>
    </source>
</evidence>
<feature type="compositionally biased region" description="Polar residues" evidence="1">
    <location>
        <begin position="37"/>
        <end position="48"/>
    </location>
</feature>
<feature type="compositionally biased region" description="Polar residues" evidence="1">
    <location>
        <begin position="215"/>
        <end position="227"/>
    </location>
</feature>
<keyword evidence="2" id="KW-0812">Transmembrane</keyword>
<dbReference type="RefSeq" id="XP_033449137.1">
    <property type="nucleotide sequence ID" value="XM_033597995.1"/>
</dbReference>